<dbReference type="AlphaFoldDB" id="Q01TE3"/>
<accession>Q01TE3</accession>
<dbReference type="eggNOG" id="COG2006">
    <property type="taxonomic scope" value="Bacteria"/>
</dbReference>
<reference evidence="1" key="1">
    <citation type="submission" date="2006-10" db="EMBL/GenBank/DDBJ databases">
        <title>Complete sequence of Solibacter usitatus Ellin6076.</title>
        <authorList>
            <consortium name="US DOE Joint Genome Institute"/>
            <person name="Copeland A."/>
            <person name="Lucas S."/>
            <person name="Lapidus A."/>
            <person name="Barry K."/>
            <person name="Detter J.C."/>
            <person name="Glavina del Rio T."/>
            <person name="Hammon N."/>
            <person name="Israni S."/>
            <person name="Dalin E."/>
            <person name="Tice H."/>
            <person name="Pitluck S."/>
            <person name="Thompson L.S."/>
            <person name="Brettin T."/>
            <person name="Bruce D."/>
            <person name="Han C."/>
            <person name="Tapia R."/>
            <person name="Gilna P."/>
            <person name="Schmutz J."/>
            <person name="Larimer F."/>
            <person name="Land M."/>
            <person name="Hauser L."/>
            <person name="Kyrpides N."/>
            <person name="Mikhailova N."/>
            <person name="Janssen P.H."/>
            <person name="Kuske C.R."/>
            <person name="Richardson P."/>
        </authorList>
    </citation>
    <scope>NUCLEOTIDE SEQUENCE</scope>
    <source>
        <strain evidence="1">Ellin6076</strain>
    </source>
</reference>
<dbReference type="HOGENOM" id="CLU_1249941_0_0_0"/>
<dbReference type="EMBL" id="CP000473">
    <property type="protein sequence ID" value="ABJ87077.1"/>
    <property type="molecule type" value="Genomic_DNA"/>
</dbReference>
<proteinExistence type="predicted"/>
<dbReference type="STRING" id="234267.Acid_6151"/>
<dbReference type="Gene3D" id="2.60.40.1190">
    <property type="match status" value="1"/>
</dbReference>
<dbReference type="CDD" id="cd09620">
    <property type="entry name" value="CBM9_like_3"/>
    <property type="match status" value="1"/>
</dbReference>
<dbReference type="SUPFAM" id="SSF49344">
    <property type="entry name" value="CBD9-like"/>
    <property type="match status" value="1"/>
</dbReference>
<organism evidence="1">
    <name type="scientific">Solibacter usitatus (strain Ellin6076)</name>
    <dbReference type="NCBI Taxonomy" id="234267"/>
    <lineage>
        <taxon>Bacteria</taxon>
        <taxon>Pseudomonadati</taxon>
        <taxon>Acidobacteriota</taxon>
        <taxon>Terriglobia</taxon>
        <taxon>Bryobacterales</taxon>
        <taxon>Solibacteraceae</taxon>
        <taxon>Candidatus Solibacter</taxon>
    </lineage>
</organism>
<dbReference type="InParanoid" id="Q01TE3"/>
<evidence type="ECO:0008006" key="2">
    <source>
        <dbReference type="Google" id="ProtNLM"/>
    </source>
</evidence>
<sequence length="221" mass="25399">MPALLALLFFARTDVLESAYAKHDFELSADPNRAEWAKAPRVSAGRDYLDHPVAGRPIEIRSRWTKQNLYLLYICPYEQLNLKPDPDTVKETPQLWNWEVAEAFIGSDYAHIARYKEFQVSPQGEWVDLDIDRENQKGEQGMKWDSGYAVKGRIDAPAKVWYGEMRIPFAAIDARSPVKGRELRIGLYRIAGIAPKQYFAWRPTGQTSFHVPQAFGTLRLR</sequence>
<protein>
    <recommendedName>
        <fullName evidence="2">Carbohydrate-binding domain-containing protein</fullName>
    </recommendedName>
</protein>
<evidence type="ECO:0000313" key="1">
    <source>
        <dbReference type="EMBL" id="ABJ87077.1"/>
    </source>
</evidence>
<name>Q01TE3_SOLUE</name>
<gene>
    <name evidence="1" type="ordered locus">Acid_6151</name>
</gene>
<dbReference type="KEGG" id="sus:Acid_6151"/>